<name>A0A8T1B925_9STRA</name>
<organism evidence="1 2">
    <name type="scientific">Phytophthora cactorum</name>
    <dbReference type="NCBI Taxonomy" id="29920"/>
    <lineage>
        <taxon>Eukaryota</taxon>
        <taxon>Sar</taxon>
        <taxon>Stramenopiles</taxon>
        <taxon>Oomycota</taxon>
        <taxon>Peronosporomycetes</taxon>
        <taxon>Peronosporales</taxon>
        <taxon>Peronosporaceae</taxon>
        <taxon>Phytophthora</taxon>
    </lineage>
</organism>
<gene>
    <name evidence="1" type="ORF">PC115_g17004</name>
</gene>
<reference evidence="1" key="1">
    <citation type="submission" date="2018-10" db="EMBL/GenBank/DDBJ databases">
        <title>Effector identification in a new, highly contiguous assembly of the strawberry crown rot pathogen Phytophthora cactorum.</title>
        <authorList>
            <person name="Armitage A.D."/>
            <person name="Nellist C.F."/>
            <person name="Bates H."/>
            <person name="Vickerstaff R.J."/>
            <person name="Harrison R.J."/>
        </authorList>
    </citation>
    <scope>NUCLEOTIDE SEQUENCE</scope>
    <source>
        <strain evidence="1">4032</strain>
    </source>
</reference>
<protein>
    <submittedName>
        <fullName evidence="1">Uncharacterized protein</fullName>
    </submittedName>
</protein>
<dbReference type="Proteomes" id="UP000774804">
    <property type="component" value="Unassembled WGS sequence"/>
</dbReference>
<evidence type="ECO:0000313" key="1">
    <source>
        <dbReference type="EMBL" id="KAG2897875.1"/>
    </source>
</evidence>
<dbReference type="AlphaFoldDB" id="A0A8T1B925"/>
<proteinExistence type="predicted"/>
<comment type="caution">
    <text evidence="1">The sequence shown here is derived from an EMBL/GenBank/DDBJ whole genome shotgun (WGS) entry which is preliminary data.</text>
</comment>
<sequence>MQCSPALSSNRILPSVFSPLGKLSISPRHKRVPSIGLHVGDDAGLPVAVNSMVHQTYLGGDCALQLEHACTGSEAVLGWCWQRCR</sequence>
<evidence type="ECO:0000313" key="2">
    <source>
        <dbReference type="Proteomes" id="UP000774804"/>
    </source>
</evidence>
<accession>A0A8T1B925</accession>
<dbReference type="EMBL" id="RCMI01000779">
    <property type="protein sequence ID" value="KAG2897875.1"/>
    <property type="molecule type" value="Genomic_DNA"/>
</dbReference>